<dbReference type="Gene3D" id="3.30.70.1450">
    <property type="entry name" value="Regulator of K+ conductance, C-terminal domain"/>
    <property type="match status" value="1"/>
</dbReference>
<dbReference type="GO" id="GO:0008324">
    <property type="term" value="F:monoatomic cation transmembrane transporter activity"/>
    <property type="evidence" value="ECO:0007669"/>
    <property type="project" value="InterPro"/>
</dbReference>
<dbReference type="InterPro" id="IPR006037">
    <property type="entry name" value="RCK_C"/>
</dbReference>
<dbReference type="SUPFAM" id="SSF116726">
    <property type="entry name" value="TrkA C-terminal domain-like"/>
    <property type="match status" value="1"/>
</dbReference>
<dbReference type="EMBL" id="NXLQ01000002">
    <property type="protein sequence ID" value="RDU67095.1"/>
    <property type="molecule type" value="Genomic_DNA"/>
</dbReference>
<evidence type="ECO:0000313" key="3">
    <source>
        <dbReference type="Proteomes" id="UP000256379"/>
    </source>
</evidence>
<dbReference type="GO" id="GO:0006813">
    <property type="term" value="P:potassium ion transport"/>
    <property type="evidence" value="ECO:0007669"/>
    <property type="project" value="InterPro"/>
</dbReference>
<feature type="domain" description="RCK C-terminal" evidence="1">
    <location>
        <begin position="140"/>
        <end position="222"/>
    </location>
</feature>
<protein>
    <recommendedName>
        <fullName evidence="1">RCK C-terminal domain-containing protein</fullName>
    </recommendedName>
</protein>
<dbReference type="RefSeq" id="WP_115542392.1">
    <property type="nucleotide sequence ID" value="NZ_NXLQ01000002.1"/>
</dbReference>
<dbReference type="AlphaFoldDB" id="A0A3D8IQA1"/>
<dbReference type="InterPro" id="IPR036721">
    <property type="entry name" value="RCK_C_sf"/>
</dbReference>
<name>A0A3D8IQA1_9HELI</name>
<evidence type="ECO:0000313" key="2">
    <source>
        <dbReference type="EMBL" id="RDU67095.1"/>
    </source>
</evidence>
<dbReference type="OrthoDB" id="5337496at2"/>
<accession>A0A3D8IQA1</accession>
<gene>
    <name evidence="2" type="ORF">CQA53_02245</name>
</gene>
<sequence length="501" mass="57814">MKHLLLVADGDIALHFLHKIINGYSSNNFYIVLYKDSRFLPKEIPSTFRFYECDYTSSFRLDNILADDDISDAFIVLQDEQESNMVYEYLRKNYKKARIIHCVHTLNDYLESLNQKDSNLVLITETNAMASRLLLRVPNVPIIPRGFGLEKGEVMEIGVPSGSIFAHRQINTIRQTNWRIVGIYRDEKFKLATSQSVIWPGDTLLVAGDPKVLQTIYYKIKSDMGQFPSPFGREVCLIVDMRLQHKERIFFDCKEAIYLHTYLKSTKLIIKVLHPTDFNIIKELEKFNQRDIVVTIDYDNASFMQVLRSKFGKKIGLIVIGKELFAKRVHRRMLWASKIPIFCTAKNPICPKEYSNMLDQYKISLQKNFLQPNVACSFLVVIGDSKEYSDISTLIFDISKQLCIDVLVYNFDPDNHFDNEIEGEFNELSRIFDRKFTIERSGSQNPIPYLQTSQNPVLHFLPFSSAVTKGKIHLLLGTNTGTLAFMTNTNPQFFLPLSSDV</sequence>
<comment type="caution">
    <text evidence="2">The sequence shown here is derived from an EMBL/GenBank/DDBJ whole genome shotgun (WGS) entry which is preliminary data.</text>
</comment>
<keyword evidence="3" id="KW-1185">Reference proteome</keyword>
<dbReference type="Proteomes" id="UP000256379">
    <property type="component" value="Unassembled WGS sequence"/>
</dbReference>
<organism evidence="2 3">
    <name type="scientific">Helicobacter didelphidarum</name>
    <dbReference type="NCBI Taxonomy" id="2040648"/>
    <lineage>
        <taxon>Bacteria</taxon>
        <taxon>Pseudomonadati</taxon>
        <taxon>Campylobacterota</taxon>
        <taxon>Epsilonproteobacteria</taxon>
        <taxon>Campylobacterales</taxon>
        <taxon>Helicobacteraceae</taxon>
        <taxon>Helicobacter</taxon>
    </lineage>
</organism>
<dbReference type="PROSITE" id="PS51202">
    <property type="entry name" value="RCK_C"/>
    <property type="match status" value="1"/>
</dbReference>
<evidence type="ECO:0000259" key="1">
    <source>
        <dbReference type="PROSITE" id="PS51202"/>
    </source>
</evidence>
<reference evidence="2 3" key="1">
    <citation type="submission" date="2018-04" db="EMBL/GenBank/DDBJ databases">
        <title>Novel Campyloabacter and Helicobacter Species and Strains.</title>
        <authorList>
            <person name="Mannion A.J."/>
            <person name="Shen Z."/>
            <person name="Fox J.G."/>
        </authorList>
    </citation>
    <scope>NUCLEOTIDE SEQUENCE [LARGE SCALE GENOMIC DNA]</scope>
    <source>
        <strain evidence="2 3">MIT 17-337</strain>
    </source>
</reference>
<dbReference type="Pfam" id="PF02080">
    <property type="entry name" value="TrkA_C"/>
    <property type="match status" value="1"/>
</dbReference>
<proteinExistence type="predicted"/>